<sequence length="275" mass="29920">MKKIIIIISCILAVIIIGVSFMLFFPKNNQVPIEQGAIEGIEVFYPKSGESILSPLKITGKVNGGGWIGFEGQVGIVKLFDNSGKELALGILTAQGEWMQKEINFETTLWFDYSGEGSGQLIFYNENPSGEAQRNKTFTLPVKLNTSSAATSNFKVYFSNSDIGLDCAKVLPFERRVLKTEAVARAALEELLKGPSDLEKYAGLITSINSGVKINSLTIENGVARVDFSEELEQGVAGSCKVQAIRAQITETLQQFSTVKSVVISVNGRDDILQP</sequence>
<gene>
    <name evidence="3" type="ORF">A3D34_02810</name>
</gene>
<comment type="caution">
    <text evidence="3">The sequence shown here is derived from an EMBL/GenBank/DDBJ whole genome shotgun (WGS) entry which is preliminary data.</text>
</comment>
<evidence type="ECO:0000313" key="3">
    <source>
        <dbReference type="EMBL" id="OGZ66378.1"/>
    </source>
</evidence>
<evidence type="ECO:0000256" key="1">
    <source>
        <dbReference type="SAM" id="Phobius"/>
    </source>
</evidence>
<organism evidence="3 4">
    <name type="scientific">Candidatus Staskawiczbacteria bacterium RIFCSPHIGHO2_02_FULL_33_16</name>
    <dbReference type="NCBI Taxonomy" id="1802204"/>
    <lineage>
        <taxon>Bacteria</taxon>
        <taxon>Candidatus Staskawicziibacteriota</taxon>
    </lineage>
</organism>
<dbReference type="Pfam" id="PF10648">
    <property type="entry name" value="Gmad2"/>
    <property type="match status" value="1"/>
</dbReference>
<dbReference type="EMBL" id="MHOQ01000027">
    <property type="protein sequence ID" value="OGZ66378.1"/>
    <property type="molecule type" value="Genomic_DNA"/>
</dbReference>
<dbReference type="InterPro" id="IPR018911">
    <property type="entry name" value="Gmad2_Ig-like_dom"/>
</dbReference>
<feature type="domain" description="GerMN" evidence="2">
    <location>
        <begin position="184"/>
        <end position="275"/>
    </location>
</feature>
<feature type="transmembrane region" description="Helical" evidence="1">
    <location>
        <begin position="5"/>
        <end position="25"/>
    </location>
</feature>
<keyword evidence="1" id="KW-1133">Transmembrane helix</keyword>
<evidence type="ECO:0000313" key="4">
    <source>
        <dbReference type="Proteomes" id="UP000179183"/>
    </source>
</evidence>
<dbReference type="SMART" id="SM00909">
    <property type="entry name" value="Germane"/>
    <property type="match status" value="1"/>
</dbReference>
<dbReference type="InterPro" id="IPR019606">
    <property type="entry name" value="GerMN"/>
</dbReference>
<protein>
    <recommendedName>
        <fullName evidence="2">GerMN domain-containing protein</fullName>
    </recommendedName>
</protein>
<proteinExistence type="predicted"/>
<keyword evidence="1" id="KW-0472">Membrane</keyword>
<dbReference type="Proteomes" id="UP000179183">
    <property type="component" value="Unassembled WGS sequence"/>
</dbReference>
<name>A0A1G2HX14_9BACT</name>
<dbReference type="Pfam" id="PF10646">
    <property type="entry name" value="Germane"/>
    <property type="match status" value="1"/>
</dbReference>
<dbReference type="AlphaFoldDB" id="A0A1G2HX14"/>
<keyword evidence="1" id="KW-0812">Transmembrane</keyword>
<accession>A0A1G2HX14</accession>
<evidence type="ECO:0000259" key="2">
    <source>
        <dbReference type="SMART" id="SM00909"/>
    </source>
</evidence>
<reference evidence="3 4" key="1">
    <citation type="journal article" date="2016" name="Nat. Commun.">
        <title>Thousands of microbial genomes shed light on interconnected biogeochemical processes in an aquifer system.</title>
        <authorList>
            <person name="Anantharaman K."/>
            <person name="Brown C.T."/>
            <person name="Hug L.A."/>
            <person name="Sharon I."/>
            <person name="Castelle C.J."/>
            <person name="Probst A.J."/>
            <person name="Thomas B.C."/>
            <person name="Singh A."/>
            <person name="Wilkins M.J."/>
            <person name="Karaoz U."/>
            <person name="Brodie E.L."/>
            <person name="Williams K.H."/>
            <person name="Hubbard S.S."/>
            <person name="Banfield J.F."/>
        </authorList>
    </citation>
    <scope>NUCLEOTIDE SEQUENCE [LARGE SCALE GENOMIC DNA]</scope>
</reference>